<accession>A0A0D0AG29</accession>
<dbReference type="InParanoid" id="A0A0D0AG29"/>
<proteinExistence type="predicted"/>
<evidence type="ECO:0000313" key="1">
    <source>
        <dbReference type="EMBL" id="KIK37084.1"/>
    </source>
</evidence>
<dbReference type="EMBL" id="KN835476">
    <property type="protein sequence ID" value="KIK37084.1"/>
    <property type="molecule type" value="Genomic_DNA"/>
</dbReference>
<keyword evidence="2" id="KW-1185">Reference proteome</keyword>
<dbReference type="HOGENOM" id="CLU_2905681_0_0_1"/>
<reference evidence="2" key="2">
    <citation type="submission" date="2015-01" db="EMBL/GenBank/DDBJ databases">
        <title>Evolutionary Origins and Diversification of the Mycorrhizal Mutualists.</title>
        <authorList>
            <consortium name="DOE Joint Genome Institute"/>
            <consortium name="Mycorrhizal Genomics Consortium"/>
            <person name="Kohler A."/>
            <person name="Kuo A."/>
            <person name="Nagy L.G."/>
            <person name="Floudas D."/>
            <person name="Copeland A."/>
            <person name="Barry K.W."/>
            <person name="Cichocki N."/>
            <person name="Veneault-Fourrey C."/>
            <person name="LaButti K."/>
            <person name="Lindquist E.A."/>
            <person name="Lipzen A."/>
            <person name="Lundell T."/>
            <person name="Morin E."/>
            <person name="Murat C."/>
            <person name="Riley R."/>
            <person name="Ohm R."/>
            <person name="Sun H."/>
            <person name="Tunlid A."/>
            <person name="Henrissat B."/>
            <person name="Grigoriev I.V."/>
            <person name="Hibbett D.S."/>
            <person name="Martin F."/>
        </authorList>
    </citation>
    <scope>NUCLEOTIDE SEQUENCE [LARGE SCALE GENOMIC DNA]</scope>
    <source>
        <strain evidence="2">UH-Slu-Lm8-n1</strain>
    </source>
</reference>
<reference evidence="1 2" key="1">
    <citation type="submission" date="2014-04" db="EMBL/GenBank/DDBJ databases">
        <authorList>
            <consortium name="DOE Joint Genome Institute"/>
            <person name="Kuo A."/>
            <person name="Ruytinx J."/>
            <person name="Rineau F."/>
            <person name="Colpaert J."/>
            <person name="Kohler A."/>
            <person name="Nagy L.G."/>
            <person name="Floudas D."/>
            <person name="Copeland A."/>
            <person name="Barry K.W."/>
            <person name="Cichocki N."/>
            <person name="Veneault-Fourrey C."/>
            <person name="LaButti K."/>
            <person name="Lindquist E.A."/>
            <person name="Lipzen A."/>
            <person name="Lundell T."/>
            <person name="Morin E."/>
            <person name="Murat C."/>
            <person name="Sun H."/>
            <person name="Tunlid A."/>
            <person name="Henrissat B."/>
            <person name="Grigoriev I.V."/>
            <person name="Hibbett D.S."/>
            <person name="Martin F."/>
            <person name="Nordberg H.P."/>
            <person name="Cantor M.N."/>
            <person name="Hua S.X."/>
        </authorList>
    </citation>
    <scope>NUCLEOTIDE SEQUENCE [LARGE SCALE GENOMIC DNA]</scope>
    <source>
        <strain evidence="1 2">UH-Slu-Lm8-n1</strain>
    </source>
</reference>
<dbReference type="AlphaFoldDB" id="A0A0D0AG29"/>
<evidence type="ECO:0000313" key="2">
    <source>
        <dbReference type="Proteomes" id="UP000054485"/>
    </source>
</evidence>
<gene>
    <name evidence="1" type="ORF">CY34DRAFT_810696</name>
</gene>
<name>A0A0D0AG29_9AGAM</name>
<protein>
    <submittedName>
        <fullName evidence="1">Uncharacterized protein</fullName>
    </submittedName>
</protein>
<dbReference type="Proteomes" id="UP000054485">
    <property type="component" value="Unassembled WGS sequence"/>
</dbReference>
<dbReference type="OrthoDB" id="2789670at2759"/>
<organism evidence="1 2">
    <name type="scientific">Suillus luteus UH-Slu-Lm8-n1</name>
    <dbReference type="NCBI Taxonomy" id="930992"/>
    <lineage>
        <taxon>Eukaryota</taxon>
        <taxon>Fungi</taxon>
        <taxon>Dikarya</taxon>
        <taxon>Basidiomycota</taxon>
        <taxon>Agaricomycotina</taxon>
        <taxon>Agaricomycetes</taxon>
        <taxon>Agaricomycetidae</taxon>
        <taxon>Boletales</taxon>
        <taxon>Suillineae</taxon>
        <taxon>Suillaceae</taxon>
        <taxon>Suillus</taxon>
    </lineage>
</organism>
<sequence>MKNSYCCFTLIDATRYNYSRVGVDSEVCTGARRTHPASVDPGKLWNSECSESRHARGSSRPY</sequence>